<dbReference type="InterPro" id="IPR012910">
    <property type="entry name" value="Plug_dom"/>
</dbReference>
<dbReference type="InterPro" id="IPR037066">
    <property type="entry name" value="Plug_dom_sf"/>
</dbReference>
<keyword evidence="5 9" id="KW-0798">TonB box</keyword>
<evidence type="ECO:0000256" key="2">
    <source>
        <dbReference type="ARBA" id="ARBA00022448"/>
    </source>
</evidence>
<evidence type="ECO:0000256" key="3">
    <source>
        <dbReference type="ARBA" id="ARBA00022452"/>
    </source>
</evidence>
<evidence type="ECO:0000256" key="1">
    <source>
        <dbReference type="ARBA" id="ARBA00004571"/>
    </source>
</evidence>
<keyword evidence="6 8" id="KW-0472">Membrane</keyword>
<keyword evidence="2 8" id="KW-0813">Transport</keyword>
<dbReference type="Gene3D" id="2.170.130.10">
    <property type="entry name" value="TonB-dependent receptor, plug domain"/>
    <property type="match status" value="1"/>
</dbReference>
<dbReference type="GO" id="GO:0009279">
    <property type="term" value="C:cell outer membrane"/>
    <property type="evidence" value="ECO:0007669"/>
    <property type="project" value="UniProtKB-SubCell"/>
</dbReference>
<dbReference type="InterPro" id="IPR039426">
    <property type="entry name" value="TonB-dep_rcpt-like"/>
</dbReference>
<proteinExistence type="inferred from homology"/>
<dbReference type="Proteomes" id="UP000249066">
    <property type="component" value="Unassembled WGS sequence"/>
</dbReference>
<dbReference type="Gene3D" id="2.40.170.20">
    <property type="entry name" value="TonB-dependent receptor, beta-barrel domain"/>
    <property type="match status" value="1"/>
</dbReference>
<evidence type="ECO:0000313" key="13">
    <source>
        <dbReference type="Proteomes" id="UP000249066"/>
    </source>
</evidence>
<evidence type="ECO:0000259" key="11">
    <source>
        <dbReference type="Pfam" id="PF07715"/>
    </source>
</evidence>
<feature type="domain" description="TonB-dependent receptor plug" evidence="11">
    <location>
        <begin position="77"/>
        <end position="187"/>
    </location>
</feature>
<dbReference type="Pfam" id="PF00593">
    <property type="entry name" value="TonB_dep_Rec_b-barrel"/>
    <property type="match status" value="1"/>
</dbReference>
<evidence type="ECO:0000256" key="8">
    <source>
        <dbReference type="PROSITE-ProRule" id="PRU01360"/>
    </source>
</evidence>
<organism evidence="12 13">
    <name type="scientific">Sphingomonas sanxanigenens</name>
    <dbReference type="NCBI Taxonomy" id="397260"/>
    <lineage>
        <taxon>Bacteria</taxon>
        <taxon>Pseudomonadati</taxon>
        <taxon>Pseudomonadota</taxon>
        <taxon>Alphaproteobacteria</taxon>
        <taxon>Sphingomonadales</taxon>
        <taxon>Sphingomonadaceae</taxon>
        <taxon>Sphingomonas</taxon>
    </lineage>
</organism>
<keyword evidence="4 8" id="KW-0812">Transmembrane</keyword>
<gene>
    <name evidence="12" type="ORF">DI623_11670</name>
</gene>
<dbReference type="PANTHER" id="PTHR47234">
    <property type="match status" value="1"/>
</dbReference>
<dbReference type="EMBL" id="QFNN01000077">
    <property type="protein sequence ID" value="PZO88943.1"/>
    <property type="molecule type" value="Genomic_DNA"/>
</dbReference>
<dbReference type="InterPro" id="IPR036942">
    <property type="entry name" value="Beta-barrel_TonB_sf"/>
</dbReference>
<evidence type="ECO:0008006" key="14">
    <source>
        <dbReference type="Google" id="ProtNLM"/>
    </source>
</evidence>
<keyword evidence="3 8" id="KW-1134">Transmembrane beta strand</keyword>
<dbReference type="PANTHER" id="PTHR47234:SF3">
    <property type="entry name" value="SECRETIN_TONB SHORT N-TERMINAL DOMAIN-CONTAINING PROTEIN"/>
    <property type="match status" value="1"/>
</dbReference>
<dbReference type="InterPro" id="IPR000531">
    <property type="entry name" value="Beta-barrel_TonB"/>
</dbReference>
<comment type="caution">
    <text evidence="12">The sequence shown here is derived from an EMBL/GenBank/DDBJ whole genome shotgun (WGS) entry which is preliminary data.</text>
</comment>
<evidence type="ECO:0000313" key="12">
    <source>
        <dbReference type="EMBL" id="PZO88943.1"/>
    </source>
</evidence>
<evidence type="ECO:0000256" key="5">
    <source>
        <dbReference type="ARBA" id="ARBA00023077"/>
    </source>
</evidence>
<sequence>MAKAYREARFVRHMRNSLCSTTVHMRSGQMLFAVAFATLVGAAPLQAQQAAPVDDNGAPGDIVVTGSQVARSGFVSATPITNVTSADILRVGAVNVADALNQLPALKPSITPSSVSNLSKLAGGNYMDLRGLGYLRTLTLIDGKRYVPTTPEGVINTNLIPQALIGSVDVVTGGASAAYGSDAVAGVVNFKLDNKFNGLRGSIQGGITDHNDNRNYLASFAFGAKFAEGRGHLLVGVESAQNSGIKDASQRKWAGNRSLIVNPANATDPSQPFLVHVNDARASYAAPGGVITSGVLSGIQFGANGSPMPFRYGAYLTEDNTMDGGDGDELASPYVLVAPTKRQSVYAGANYEITDSLTAYASFTYARSRLNERSIPADDVFTIKADNAYLPASLRSALAAAGESSFTFGRSLEDYGVGRIKQKAHTWQAMGGLKGGIVDSWTFDASFSYGKTRTLTLFTDDVIKAKRLLALDAVVNPTTGGVVCRSTLTDPTNGCVPLNLFGVGSASPQAIDYITGTSVRDWRQSQQAADLVIRGEPFSTWAGGVSVAFGGEYRRLNVDVLSDPISATPNKSLFRVGNVKPYSAHEIVKEGFAEVVVPLAKDQSWAKNLEIDLGGRITDYRTSGTVETWKAGVNYTLNDSIRFRATRSRDIRAPNINELFAAGQTLIGGITDTKTNATYTVSQTTGGNPYLKPEKADTLTAGVVFTPSFAPRLSVSIDYYDIKVKGAIASLTAQTIVTRCNSGDAASCLLVQRGSDGRVSNILLAPVNFQKILTNGVDVEVAYRLPIGPGVLDLRGLTTYVNKLNLVGQNGDVTKFAGNTDQPVLDGPGGTPHWRANMNATYSTDDYRFSLTGRYVGGGVITRDDVTLDWNHVSGRFYVDVSGEFTLFKTSSGGKVAVFGTILNAFDKDPPFTGYQFQTARQLYDVIGRQYTAGVRFNF</sequence>
<evidence type="ECO:0000259" key="10">
    <source>
        <dbReference type="Pfam" id="PF00593"/>
    </source>
</evidence>
<accession>A0A2W5A324</accession>
<evidence type="ECO:0000256" key="7">
    <source>
        <dbReference type="ARBA" id="ARBA00023237"/>
    </source>
</evidence>
<comment type="subcellular location">
    <subcellularLocation>
        <location evidence="1 8">Cell outer membrane</location>
        <topology evidence="1 8">Multi-pass membrane protein</topology>
    </subcellularLocation>
</comment>
<keyword evidence="7 8" id="KW-0998">Cell outer membrane</keyword>
<evidence type="ECO:0000256" key="9">
    <source>
        <dbReference type="RuleBase" id="RU003357"/>
    </source>
</evidence>
<comment type="similarity">
    <text evidence="8 9">Belongs to the TonB-dependent receptor family.</text>
</comment>
<dbReference type="PROSITE" id="PS52016">
    <property type="entry name" value="TONB_DEPENDENT_REC_3"/>
    <property type="match status" value="1"/>
</dbReference>
<evidence type="ECO:0000256" key="4">
    <source>
        <dbReference type="ARBA" id="ARBA00022692"/>
    </source>
</evidence>
<reference evidence="12 13" key="1">
    <citation type="submission" date="2017-08" db="EMBL/GenBank/DDBJ databases">
        <title>Infants hospitalized years apart are colonized by the same room-sourced microbial strains.</title>
        <authorList>
            <person name="Brooks B."/>
            <person name="Olm M.R."/>
            <person name="Firek B.A."/>
            <person name="Baker R."/>
            <person name="Thomas B.C."/>
            <person name="Morowitz M.J."/>
            <person name="Banfield J.F."/>
        </authorList>
    </citation>
    <scope>NUCLEOTIDE SEQUENCE [LARGE SCALE GENOMIC DNA]</scope>
    <source>
        <strain evidence="12">S2_018_000_R2_101</strain>
    </source>
</reference>
<protein>
    <recommendedName>
        <fullName evidence="14">TonB-dependent receptor</fullName>
    </recommendedName>
</protein>
<evidence type="ECO:0000256" key="6">
    <source>
        <dbReference type="ARBA" id="ARBA00023136"/>
    </source>
</evidence>
<dbReference type="AlphaFoldDB" id="A0A2W5A324"/>
<feature type="domain" description="TonB-dependent receptor-like beta-barrel" evidence="10">
    <location>
        <begin position="426"/>
        <end position="886"/>
    </location>
</feature>
<name>A0A2W5A324_9SPHN</name>
<dbReference type="SUPFAM" id="SSF56935">
    <property type="entry name" value="Porins"/>
    <property type="match status" value="1"/>
</dbReference>
<dbReference type="Pfam" id="PF07715">
    <property type="entry name" value="Plug"/>
    <property type="match status" value="1"/>
</dbReference>